<organism evidence="2 3">
    <name type="scientific">Pristionchus entomophagus</name>
    <dbReference type="NCBI Taxonomy" id="358040"/>
    <lineage>
        <taxon>Eukaryota</taxon>
        <taxon>Metazoa</taxon>
        <taxon>Ecdysozoa</taxon>
        <taxon>Nematoda</taxon>
        <taxon>Chromadorea</taxon>
        <taxon>Rhabditida</taxon>
        <taxon>Rhabditina</taxon>
        <taxon>Diplogasteromorpha</taxon>
        <taxon>Diplogasteroidea</taxon>
        <taxon>Neodiplogasteridae</taxon>
        <taxon>Pristionchus</taxon>
    </lineage>
</organism>
<accession>A0AAV5SNI6</accession>
<feature type="region of interest" description="Disordered" evidence="1">
    <location>
        <begin position="108"/>
        <end position="158"/>
    </location>
</feature>
<proteinExistence type="predicted"/>
<feature type="compositionally biased region" description="Basic and acidic residues" evidence="1">
    <location>
        <begin position="108"/>
        <end position="121"/>
    </location>
</feature>
<evidence type="ECO:0000313" key="2">
    <source>
        <dbReference type="EMBL" id="GMS81171.1"/>
    </source>
</evidence>
<keyword evidence="3" id="KW-1185">Reference proteome</keyword>
<evidence type="ECO:0000313" key="3">
    <source>
        <dbReference type="Proteomes" id="UP001432027"/>
    </source>
</evidence>
<feature type="compositionally biased region" description="Basic and acidic residues" evidence="1">
    <location>
        <begin position="139"/>
        <end position="158"/>
    </location>
</feature>
<dbReference type="AlphaFoldDB" id="A0AAV5SNI6"/>
<gene>
    <name evidence="2" type="ORF">PENTCL1PPCAC_3346</name>
</gene>
<name>A0AAV5SNI6_9BILA</name>
<comment type="caution">
    <text evidence="2">The sequence shown here is derived from an EMBL/GenBank/DDBJ whole genome shotgun (WGS) entry which is preliminary data.</text>
</comment>
<dbReference type="EMBL" id="BTSX01000001">
    <property type="protein sequence ID" value="GMS81171.1"/>
    <property type="molecule type" value="Genomic_DNA"/>
</dbReference>
<feature type="non-terminal residue" evidence="2">
    <location>
        <position position="158"/>
    </location>
</feature>
<protein>
    <submittedName>
        <fullName evidence="2">Uncharacterized protein</fullName>
    </submittedName>
</protein>
<feature type="non-terminal residue" evidence="2">
    <location>
        <position position="1"/>
    </location>
</feature>
<reference evidence="2" key="1">
    <citation type="submission" date="2023-10" db="EMBL/GenBank/DDBJ databases">
        <title>Genome assembly of Pristionchus species.</title>
        <authorList>
            <person name="Yoshida K."/>
            <person name="Sommer R.J."/>
        </authorList>
    </citation>
    <scope>NUCLEOTIDE SEQUENCE</scope>
    <source>
        <strain evidence="2">RS0144</strain>
    </source>
</reference>
<evidence type="ECO:0000256" key="1">
    <source>
        <dbReference type="SAM" id="MobiDB-lite"/>
    </source>
</evidence>
<dbReference type="Proteomes" id="UP001432027">
    <property type="component" value="Unassembled WGS sequence"/>
</dbReference>
<sequence>NANMLIKGLSSIKELSEAYQKSVSALGSGWQSAIGAANAFVMGTGQTILMQLIFDNGHISWKAALASALIAGAIGGGRAGMNARKNARNECKDRKLIEKVENHRFLVDHEQGGTSDPKDAKNGPNDGVAGHKGCTIATRNEKNGNVEYGESHGKQTTR</sequence>